<name>A0ABW3JZL1_9BACT</name>
<accession>A0ABW3JZL1</accession>
<evidence type="ECO:0000313" key="3">
    <source>
        <dbReference type="Proteomes" id="UP001597112"/>
    </source>
</evidence>
<protein>
    <submittedName>
        <fullName evidence="2">Lipocalin family protein</fullName>
    </submittedName>
</protein>
<comment type="caution">
    <text evidence="2">The sequence shown here is derived from an EMBL/GenBank/DDBJ whole genome shotgun (WGS) entry which is preliminary data.</text>
</comment>
<dbReference type="EMBL" id="JBHTKA010000001">
    <property type="protein sequence ID" value="MFD0999277.1"/>
    <property type="molecule type" value="Genomic_DNA"/>
</dbReference>
<proteinExistence type="predicted"/>
<keyword evidence="3" id="KW-1185">Reference proteome</keyword>
<organism evidence="2 3">
    <name type="scientific">Ohtaekwangia kribbensis</name>
    <dbReference type="NCBI Taxonomy" id="688913"/>
    <lineage>
        <taxon>Bacteria</taxon>
        <taxon>Pseudomonadati</taxon>
        <taxon>Bacteroidota</taxon>
        <taxon>Cytophagia</taxon>
        <taxon>Cytophagales</taxon>
        <taxon>Fulvivirgaceae</taxon>
        <taxon>Ohtaekwangia</taxon>
    </lineage>
</organism>
<dbReference type="RefSeq" id="WP_377577432.1">
    <property type="nucleotide sequence ID" value="NZ_JBHTKA010000001.1"/>
</dbReference>
<feature type="domain" description="Lipocalin-like" evidence="1">
    <location>
        <begin position="5"/>
        <end position="92"/>
    </location>
</feature>
<evidence type="ECO:0000259" key="1">
    <source>
        <dbReference type="Pfam" id="PF13648"/>
    </source>
</evidence>
<dbReference type="Proteomes" id="UP001597112">
    <property type="component" value="Unassembled WGS sequence"/>
</dbReference>
<gene>
    <name evidence="2" type="ORF">ACFQ21_08165</name>
</gene>
<dbReference type="Pfam" id="PF13648">
    <property type="entry name" value="Lipocalin_4"/>
    <property type="match status" value="1"/>
</dbReference>
<sequence>MCIVAGGWKLTEVYIDGVKDNTSDLSQYRLTLAEPSPTTDTTSTFNRIQVSGKTDSGNWSVKNNNTILQLLPADAPKEQWVIESLTPRKMILIINRDTGIKDGPSTIEFILEPY</sequence>
<dbReference type="InterPro" id="IPR024311">
    <property type="entry name" value="Lipocalin-like"/>
</dbReference>
<reference evidence="3" key="1">
    <citation type="journal article" date="2019" name="Int. J. Syst. Evol. Microbiol.">
        <title>The Global Catalogue of Microorganisms (GCM) 10K type strain sequencing project: providing services to taxonomists for standard genome sequencing and annotation.</title>
        <authorList>
            <consortium name="The Broad Institute Genomics Platform"/>
            <consortium name="The Broad Institute Genome Sequencing Center for Infectious Disease"/>
            <person name="Wu L."/>
            <person name="Ma J."/>
        </authorList>
    </citation>
    <scope>NUCLEOTIDE SEQUENCE [LARGE SCALE GENOMIC DNA]</scope>
    <source>
        <strain evidence="3">CCUG 58938</strain>
    </source>
</reference>
<evidence type="ECO:0000313" key="2">
    <source>
        <dbReference type="EMBL" id="MFD0999277.1"/>
    </source>
</evidence>